<feature type="transmembrane region" description="Helical" evidence="8">
    <location>
        <begin position="20"/>
        <end position="39"/>
    </location>
</feature>
<organism evidence="10 11">
    <name type="scientific">Alcanivorax sediminis</name>
    <dbReference type="NCBI Taxonomy" id="2663008"/>
    <lineage>
        <taxon>Bacteria</taxon>
        <taxon>Pseudomonadati</taxon>
        <taxon>Pseudomonadota</taxon>
        <taxon>Gammaproteobacteria</taxon>
        <taxon>Oceanospirillales</taxon>
        <taxon>Alcanivoracaceae</taxon>
        <taxon>Alcanivorax</taxon>
    </lineage>
</organism>
<dbReference type="PANTHER" id="PTHR21624">
    <property type="entry name" value="STEROL DESATURASE-RELATED PROTEIN"/>
    <property type="match status" value="1"/>
</dbReference>
<dbReference type="InterPro" id="IPR006694">
    <property type="entry name" value="Fatty_acid_hydroxylase"/>
</dbReference>
<evidence type="ECO:0000256" key="3">
    <source>
        <dbReference type="ARBA" id="ARBA00022989"/>
    </source>
</evidence>
<dbReference type="Pfam" id="PF04116">
    <property type="entry name" value="FA_hydroxylase"/>
    <property type="match status" value="1"/>
</dbReference>
<keyword evidence="6 8" id="KW-0472">Membrane</keyword>
<keyword evidence="3 8" id="KW-1133">Transmembrane helix</keyword>
<accession>A0A6N7LPA7</accession>
<comment type="subcellular location">
    <subcellularLocation>
        <location evidence="1">Endomembrane system</location>
        <topology evidence="1">Multi-pass membrane protein</topology>
    </subcellularLocation>
</comment>
<keyword evidence="11" id="KW-1185">Reference proteome</keyword>
<keyword evidence="2 8" id="KW-0812">Transmembrane</keyword>
<dbReference type="Proteomes" id="UP000469421">
    <property type="component" value="Unassembled WGS sequence"/>
</dbReference>
<dbReference type="AlphaFoldDB" id="A0A6N7LPA7"/>
<dbReference type="GO" id="GO:0012505">
    <property type="term" value="C:endomembrane system"/>
    <property type="evidence" value="ECO:0007669"/>
    <property type="project" value="UniProtKB-SubCell"/>
</dbReference>
<evidence type="ECO:0000256" key="6">
    <source>
        <dbReference type="ARBA" id="ARBA00023136"/>
    </source>
</evidence>
<evidence type="ECO:0000313" key="11">
    <source>
        <dbReference type="Proteomes" id="UP000469421"/>
    </source>
</evidence>
<dbReference type="GO" id="GO:0005506">
    <property type="term" value="F:iron ion binding"/>
    <property type="evidence" value="ECO:0007669"/>
    <property type="project" value="InterPro"/>
</dbReference>
<dbReference type="GO" id="GO:0008610">
    <property type="term" value="P:lipid biosynthetic process"/>
    <property type="evidence" value="ECO:0007669"/>
    <property type="project" value="InterPro"/>
</dbReference>
<comment type="caution">
    <text evidence="10">The sequence shown here is derived from an EMBL/GenBank/DDBJ whole genome shotgun (WGS) entry which is preliminary data.</text>
</comment>
<dbReference type="InterPro" id="IPR051689">
    <property type="entry name" value="Sterol_desaturase/TMEM195"/>
</dbReference>
<dbReference type="GO" id="GO:0050479">
    <property type="term" value="F:glyceryl-ether monooxygenase activity"/>
    <property type="evidence" value="ECO:0007669"/>
    <property type="project" value="TreeGrafter"/>
</dbReference>
<proteinExistence type="predicted"/>
<feature type="domain" description="Fatty acid hydroxylase" evidence="9">
    <location>
        <begin position="94"/>
        <end position="229"/>
    </location>
</feature>
<name>A0A6N7LPA7_9GAMM</name>
<feature type="region of interest" description="Disordered" evidence="7">
    <location>
        <begin position="286"/>
        <end position="311"/>
    </location>
</feature>
<evidence type="ECO:0000256" key="2">
    <source>
        <dbReference type="ARBA" id="ARBA00022692"/>
    </source>
</evidence>
<evidence type="ECO:0000256" key="5">
    <source>
        <dbReference type="ARBA" id="ARBA00023098"/>
    </source>
</evidence>
<evidence type="ECO:0000256" key="4">
    <source>
        <dbReference type="ARBA" id="ARBA00023002"/>
    </source>
</evidence>
<evidence type="ECO:0000256" key="7">
    <source>
        <dbReference type="SAM" id="MobiDB-lite"/>
    </source>
</evidence>
<dbReference type="GO" id="GO:0016020">
    <property type="term" value="C:membrane"/>
    <property type="evidence" value="ECO:0007669"/>
    <property type="project" value="GOC"/>
</dbReference>
<gene>
    <name evidence="10" type="ORF">GFN93_01915</name>
</gene>
<keyword evidence="5" id="KW-0443">Lipid metabolism</keyword>
<evidence type="ECO:0000259" key="9">
    <source>
        <dbReference type="Pfam" id="PF04116"/>
    </source>
</evidence>
<evidence type="ECO:0000256" key="8">
    <source>
        <dbReference type="SAM" id="Phobius"/>
    </source>
</evidence>
<feature type="transmembrane region" description="Helical" evidence="8">
    <location>
        <begin position="60"/>
        <end position="81"/>
    </location>
</feature>
<dbReference type="GO" id="GO:0006643">
    <property type="term" value="P:membrane lipid metabolic process"/>
    <property type="evidence" value="ECO:0007669"/>
    <property type="project" value="TreeGrafter"/>
</dbReference>
<feature type="transmembrane region" description="Helical" evidence="8">
    <location>
        <begin position="140"/>
        <end position="157"/>
    </location>
</feature>
<dbReference type="RefSeq" id="WP_153498743.1">
    <property type="nucleotide sequence ID" value="NZ_JBMZXE010000011.1"/>
</dbReference>
<feature type="transmembrane region" description="Helical" evidence="8">
    <location>
        <begin position="87"/>
        <end position="108"/>
    </location>
</feature>
<reference evidence="10 11" key="1">
    <citation type="submission" date="2019-10" db="EMBL/GenBank/DDBJ databases">
        <title>Alcanivorax sp.PA15-N-34 draft genome sequence.</title>
        <authorList>
            <person name="Liao X."/>
            <person name="Shao Z."/>
        </authorList>
    </citation>
    <scope>NUCLEOTIDE SEQUENCE [LARGE SCALE GENOMIC DNA]</scope>
    <source>
        <strain evidence="10 11">PA15-N-34</strain>
    </source>
</reference>
<dbReference type="PANTHER" id="PTHR21624:SF1">
    <property type="entry name" value="ALKYLGLYCEROL MONOOXYGENASE"/>
    <property type="match status" value="1"/>
</dbReference>
<dbReference type="EMBL" id="WIRE01000001">
    <property type="protein sequence ID" value="MQX51987.1"/>
    <property type="molecule type" value="Genomic_DNA"/>
</dbReference>
<evidence type="ECO:0000313" key="10">
    <source>
        <dbReference type="EMBL" id="MQX51987.1"/>
    </source>
</evidence>
<evidence type="ECO:0000256" key="1">
    <source>
        <dbReference type="ARBA" id="ARBA00004127"/>
    </source>
</evidence>
<protein>
    <submittedName>
        <fullName evidence="10">Sterol desaturase family protein</fullName>
    </submittedName>
</protein>
<sequence>MNLIDFAVTTYQNADIKELLLVAMMPLFGLTIVIEAWRFRGTGIYNLKDSLASMTLGASYVLLEVVVNALFVFAILNWVYSHRLMDISITPLTFVLLFLMVDFLFYAYHVTAHKVRWFWATHVVHHASEHMNFTTAGRQSTLYAFSGLFLFFVPPVWLGFDPAWGLFTLALNLSYQWFIHTQWVKKLPRPIEFILNTPSHHRVHHGRNPEYIDRNFGGTLIIWDRLFGTFVEERDDLPPEYGITRQIHSYNPITLTLHEFIALFRDMAKPGPLWLRLKHLWATPEWQRPEPAPPTEQKGELPSPQPDNAVQ</sequence>
<keyword evidence="4" id="KW-0560">Oxidoreductase</keyword>